<dbReference type="Proteomes" id="UP000230914">
    <property type="component" value="Unassembled WGS sequence"/>
</dbReference>
<evidence type="ECO:0000256" key="2">
    <source>
        <dbReference type="ARBA" id="ARBA00022517"/>
    </source>
</evidence>
<feature type="compositionally biased region" description="Basic residues" evidence="4">
    <location>
        <begin position="169"/>
        <end position="184"/>
    </location>
</feature>
<gene>
    <name evidence="3" type="primary">rimP</name>
    <name evidence="7" type="ORF">CSA55_04325</name>
</gene>
<dbReference type="Gene3D" id="2.30.30.180">
    <property type="entry name" value="Ribosome maturation factor RimP, C-terminal domain"/>
    <property type="match status" value="1"/>
</dbReference>
<dbReference type="InterPro" id="IPR035956">
    <property type="entry name" value="RimP_N_sf"/>
</dbReference>
<dbReference type="PANTHER" id="PTHR33867:SF1">
    <property type="entry name" value="RIBOSOME MATURATION FACTOR RIMP"/>
    <property type="match status" value="1"/>
</dbReference>
<evidence type="ECO:0000259" key="6">
    <source>
        <dbReference type="Pfam" id="PF17384"/>
    </source>
</evidence>
<dbReference type="CDD" id="cd01734">
    <property type="entry name" value="YlxS_C"/>
    <property type="match status" value="1"/>
</dbReference>
<accession>A0A2G6KB24</accession>
<feature type="domain" description="Ribosome maturation factor RimP C-terminal" evidence="6">
    <location>
        <begin position="92"/>
        <end position="161"/>
    </location>
</feature>
<keyword evidence="1 3" id="KW-0963">Cytoplasm</keyword>
<dbReference type="GO" id="GO:0006412">
    <property type="term" value="P:translation"/>
    <property type="evidence" value="ECO:0007669"/>
    <property type="project" value="TreeGrafter"/>
</dbReference>
<dbReference type="Pfam" id="PF02576">
    <property type="entry name" value="RimP_N"/>
    <property type="match status" value="1"/>
</dbReference>
<comment type="caution">
    <text evidence="7">The sequence shown here is derived from an EMBL/GenBank/DDBJ whole genome shotgun (WGS) entry which is preliminary data.</text>
</comment>
<feature type="domain" description="Ribosome maturation factor RimP N-terminal" evidence="5">
    <location>
        <begin position="17"/>
        <end position="89"/>
    </location>
</feature>
<dbReference type="InterPro" id="IPR003728">
    <property type="entry name" value="Ribosome_maturation_RimP"/>
</dbReference>
<keyword evidence="2 3" id="KW-0690">Ribosome biogenesis</keyword>
<sequence>MTRDTISSPVLTRVATIVDPIASDLGLDVYDLEQRGGTIRVTLDTPPGSDSGISLDQIALATRLISRQLDHDDPIPGRYTLEVTSPGLERALRRPEHFQRELGKEIKVRLSNVESDQRRVRGILVAADDLTATIRVTDGEDTTDRVIDLSSVDRAHTVFEWGPQPKPGSRGKKSGKKAARKPAKKSASAADSTSSTQSTATKESS</sequence>
<evidence type="ECO:0000259" key="5">
    <source>
        <dbReference type="Pfam" id="PF02576"/>
    </source>
</evidence>
<evidence type="ECO:0000256" key="1">
    <source>
        <dbReference type="ARBA" id="ARBA00022490"/>
    </source>
</evidence>
<dbReference type="Gene3D" id="3.30.300.70">
    <property type="entry name" value="RimP-like superfamily, N-terminal"/>
    <property type="match status" value="1"/>
</dbReference>
<feature type="compositionally biased region" description="Low complexity" evidence="4">
    <location>
        <begin position="185"/>
        <end position="205"/>
    </location>
</feature>
<dbReference type="SUPFAM" id="SSF75420">
    <property type="entry name" value="YhbC-like, N-terminal domain"/>
    <property type="match status" value="1"/>
</dbReference>
<proteinExistence type="inferred from homology"/>
<feature type="region of interest" description="Disordered" evidence="4">
    <location>
        <begin position="159"/>
        <end position="205"/>
    </location>
</feature>
<protein>
    <recommendedName>
        <fullName evidence="3">Ribosome maturation factor RimP</fullName>
    </recommendedName>
</protein>
<dbReference type="SUPFAM" id="SSF74942">
    <property type="entry name" value="YhbC-like, C-terminal domain"/>
    <property type="match status" value="1"/>
</dbReference>
<dbReference type="Pfam" id="PF17384">
    <property type="entry name" value="DUF150_C"/>
    <property type="match status" value="1"/>
</dbReference>
<evidence type="ECO:0000313" key="8">
    <source>
        <dbReference type="Proteomes" id="UP000230914"/>
    </source>
</evidence>
<dbReference type="PANTHER" id="PTHR33867">
    <property type="entry name" value="RIBOSOME MATURATION FACTOR RIMP"/>
    <property type="match status" value="1"/>
</dbReference>
<evidence type="ECO:0000256" key="3">
    <source>
        <dbReference type="HAMAP-Rule" id="MF_01077"/>
    </source>
</evidence>
<comment type="similarity">
    <text evidence="3">Belongs to the RimP family.</text>
</comment>
<comment type="subcellular location">
    <subcellularLocation>
        <location evidence="3">Cytoplasm</location>
    </subcellularLocation>
</comment>
<dbReference type="InterPro" id="IPR036847">
    <property type="entry name" value="RimP_C_sf"/>
</dbReference>
<dbReference type="EMBL" id="PDSL01000056">
    <property type="protein sequence ID" value="PIE32009.1"/>
    <property type="molecule type" value="Genomic_DNA"/>
</dbReference>
<reference evidence="7 8" key="1">
    <citation type="submission" date="2017-10" db="EMBL/GenBank/DDBJ databases">
        <title>Novel microbial diversity and functional potential in the marine mammal oral microbiome.</title>
        <authorList>
            <person name="Dudek N.K."/>
            <person name="Sun C.L."/>
            <person name="Burstein D."/>
            <person name="Kantor R.S."/>
            <person name="Aliaga Goltsman D.S."/>
            <person name="Bik E.M."/>
            <person name="Thomas B.C."/>
            <person name="Banfield J.F."/>
            <person name="Relman D.A."/>
        </authorList>
    </citation>
    <scope>NUCLEOTIDE SEQUENCE [LARGE SCALE GENOMIC DNA]</scope>
    <source>
        <strain evidence="7">DOLJORAL78_61_10</strain>
    </source>
</reference>
<name>A0A2G6KB24_9ACTN</name>
<dbReference type="InterPro" id="IPR028998">
    <property type="entry name" value="RimP_C"/>
</dbReference>
<evidence type="ECO:0000313" key="7">
    <source>
        <dbReference type="EMBL" id="PIE32009.1"/>
    </source>
</evidence>
<dbReference type="InterPro" id="IPR028989">
    <property type="entry name" value="RimP_N"/>
</dbReference>
<evidence type="ECO:0000256" key="4">
    <source>
        <dbReference type="SAM" id="MobiDB-lite"/>
    </source>
</evidence>
<dbReference type="GO" id="GO:0000028">
    <property type="term" value="P:ribosomal small subunit assembly"/>
    <property type="evidence" value="ECO:0007669"/>
    <property type="project" value="TreeGrafter"/>
</dbReference>
<organism evidence="7 8">
    <name type="scientific">Ilumatobacter coccineus</name>
    <dbReference type="NCBI Taxonomy" id="467094"/>
    <lineage>
        <taxon>Bacteria</taxon>
        <taxon>Bacillati</taxon>
        <taxon>Actinomycetota</taxon>
        <taxon>Acidimicrobiia</taxon>
        <taxon>Acidimicrobiales</taxon>
        <taxon>Ilumatobacteraceae</taxon>
        <taxon>Ilumatobacter</taxon>
    </lineage>
</organism>
<comment type="function">
    <text evidence="3">Required for maturation of 30S ribosomal subunits.</text>
</comment>
<dbReference type="HAMAP" id="MF_01077">
    <property type="entry name" value="RimP"/>
    <property type="match status" value="1"/>
</dbReference>
<dbReference type="GO" id="GO:0005829">
    <property type="term" value="C:cytosol"/>
    <property type="evidence" value="ECO:0007669"/>
    <property type="project" value="TreeGrafter"/>
</dbReference>
<dbReference type="AlphaFoldDB" id="A0A2G6KB24"/>